<dbReference type="EMBL" id="BGZK01002694">
    <property type="protein sequence ID" value="GBP95876.1"/>
    <property type="molecule type" value="Genomic_DNA"/>
</dbReference>
<gene>
    <name evidence="1" type="ORF">EVAR_99917_1</name>
</gene>
<proteinExistence type="predicted"/>
<protein>
    <submittedName>
        <fullName evidence="1">Uncharacterized protein</fullName>
    </submittedName>
</protein>
<organism evidence="1 2">
    <name type="scientific">Eumeta variegata</name>
    <name type="common">Bagworm moth</name>
    <name type="synonym">Eumeta japonica</name>
    <dbReference type="NCBI Taxonomy" id="151549"/>
    <lineage>
        <taxon>Eukaryota</taxon>
        <taxon>Metazoa</taxon>
        <taxon>Ecdysozoa</taxon>
        <taxon>Arthropoda</taxon>
        <taxon>Hexapoda</taxon>
        <taxon>Insecta</taxon>
        <taxon>Pterygota</taxon>
        <taxon>Neoptera</taxon>
        <taxon>Endopterygota</taxon>
        <taxon>Lepidoptera</taxon>
        <taxon>Glossata</taxon>
        <taxon>Ditrysia</taxon>
        <taxon>Tineoidea</taxon>
        <taxon>Psychidae</taxon>
        <taxon>Oiketicinae</taxon>
        <taxon>Eumeta</taxon>
    </lineage>
</organism>
<comment type="caution">
    <text evidence="1">The sequence shown here is derived from an EMBL/GenBank/DDBJ whole genome shotgun (WGS) entry which is preliminary data.</text>
</comment>
<name>A0A4C2A5A1_EUMVA</name>
<dbReference type="Proteomes" id="UP000299102">
    <property type="component" value="Unassembled WGS sequence"/>
</dbReference>
<evidence type="ECO:0000313" key="2">
    <source>
        <dbReference type="Proteomes" id="UP000299102"/>
    </source>
</evidence>
<accession>A0A4C2A5A1</accession>
<reference evidence="1 2" key="1">
    <citation type="journal article" date="2019" name="Commun. Biol.">
        <title>The bagworm genome reveals a unique fibroin gene that provides high tensile strength.</title>
        <authorList>
            <person name="Kono N."/>
            <person name="Nakamura H."/>
            <person name="Ohtoshi R."/>
            <person name="Tomita M."/>
            <person name="Numata K."/>
            <person name="Arakawa K."/>
        </authorList>
    </citation>
    <scope>NUCLEOTIDE SEQUENCE [LARGE SCALE GENOMIC DNA]</scope>
</reference>
<sequence length="67" mass="7271">MESGFSKQIAITCPELTPYAWPWAPPDGDPQKPSLSFTCIKSYSIFIKFCVSKGPALSHEPNGPSIA</sequence>
<dbReference type="AlphaFoldDB" id="A0A4C2A5A1"/>
<keyword evidence="2" id="KW-1185">Reference proteome</keyword>
<evidence type="ECO:0000313" key="1">
    <source>
        <dbReference type="EMBL" id="GBP95876.1"/>
    </source>
</evidence>